<sequence>MDAIVVVNVFPNSNNFLWNRLLLFFFTDLIPQTQKRDGFVFLLISGINQYGENKQRPPLSLSRPSTQTC</sequence>
<dbReference type="Proteomes" id="UP001162972">
    <property type="component" value="Chromosome 18"/>
</dbReference>
<dbReference type="EMBL" id="JAPFFJ010000001">
    <property type="protein sequence ID" value="KAJ6435365.1"/>
    <property type="molecule type" value="Genomic_DNA"/>
</dbReference>
<name>A0AAD6L548_9ROSI</name>
<evidence type="ECO:0000313" key="2">
    <source>
        <dbReference type="Proteomes" id="UP001162972"/>
    </source>
</evidence>
<evidence type="ECO:0000313" key="1">
    <source>
        <dbReference type="EMBL" id="KAJ6435365.1"/>
    </source>
</evidence>
<dbReference type="AlphaFoldDB" id="A0AAD6L548"/>
<reference evidence="1 2" key="1">
    <citation type="journal article" date="2023" name="Int. J. Mol. Sci.">
        <title>De Novo Assembly and Annotation of 11 Diverse Shrub Willow (Salix) Genomes Reveals Novel Gene Organization in Sex-Linked Regions.</title>
        <authorList>
            <person name="Hyden B."/>
            <person name="Feng K."/>
            <person name="Yates T.B."/>
            <person name="Jawdy S."/>
            <person name="Cereghino C."/>
            <person name="Smart L.B."/>
            <person name="Muchero W."/>
        </authorList>
    </citation>
    <scope>NUCLEOTIDE SEQUENCE [LARGE SCALE GENOMIC DNA]</scope>
    <source>
        <tissue evidence="1">Shoot tip</tissue>
    </source>
</reference>
<organism evidence="1 2">
    <name type="scientific">Salix udensis</name>
    <dbReference type="NCBI Taxonomy" id="889485"/>
    <lineage>
        <taxon>Eukaryota</taxon>
        <taxon>Viridiplantae</taxon>
        <taxon>Streptophyta</taxon>
        <taxon>Embryophyta</taxon>
        <taxon>Tracheophyta</taxon>
        <taxon>Spermatophyta</taxon>
        <taxon>Magnoliopsida</taxon>
        <taxon>eudicotyledons</taxon>
        <taxon>Gunneridae</taxon>
        <taxon>Pentapetalae</taxon>
        <taxon>rosids</taxon>
        <taxon>fabids</taxon>
        <taxon>Malpighiales</taxon>
        <taxon>Salicaceae</taxon>
        <taxon>Saliceae</taxon>
        <taxon>Salix</taxon>
    </lineage>
</organism>
<accession>A0AAD6L548</accession>
<comment type="caution">
    <text evidence="1">The sequence shown here is derived from an EMBL/GenBank/DDBJ whole genome shotgun (WGS) entry which is preliminary data.</text>
</comment>
<gene>
    <name evidence="1" type="ORF">OIU84_000540</name>
</gene>
<proteinExistence type="predicted"/>
<protein>
    <submittedName>
        <fullName evidence="1">Uncharacterized protein</fullName>
    </submittedName>
</protein>
<keyword evidence="2" id="KW-1185">Reference proteome</keyword>